<dbReference type="EMBL" id="PYGA01000004">
    <property type="protein sequence ID" value="PSK98927.1"/>
    <property type="molecule type" value="Genomic_DNA"/>
</dbReference>
<evidence type="ECO:0000313" key="3">
    <source>
        <dbReference type="Proteomes" id="UP000240542"/>
    </source>
</evidence>
<gene>
    <name evidence="2" type="ORF">CLV63_104151</name>
</gene>
<accession>A0A2P8DNX6</accession>
<dbReference type="InterPro" id="IPR006674">
    <property type="entry name" value="HD_domain"/>
</dbReference>
<evidence type="ECO:0000313" key="2">
    <source>
        <dbReference type="EMBL" id="PSK98927.1"/>
    </source>
</evidence>
<feature type="domain" description="HD" evidence="1">
    <location>
        <begin position="40"/>
        <end position="130"/>
    </location>
</feature>
<evidence type="ECO:0000259" key="1">
    <source>
        <dbReference type="Pfam" id="PF01966"/>
    </source>
</evidence>
<protein>
    <submittedName>
        <fullName evidence="2">HD domain-containing protein</fullName>
    </submittedName>
</protein>
<dbReference type="AlphaFoldDB" id="A0A2P8DNX6"/>
<dbReference type="SUPFAM" id="SSF109604">
    <property type="entry name" value="HD-domain/PDEase-like"/>
    <property type="match status" value="1"/>
</dbReference>
<reference evidence="2 3" key="1">
    <citation type="submission" date="2018-03" db="EMBL/GenBank/DDBJ databases">
        <title>Genomic Encyclopedia of Archaeal and Bacterial Type Strains, Phase II (KMG-II): from individual species to whole genera.</title>
        <authorList>
            <person name="Goeker M."/>
        </authorList>
    </citation>
    <scope>NUCLEOTIDE SEQUENCE [LARGE SCALE GENOMIC DNA]</scope>
    <source>
        <strain evidence="2 3">DSM 45312</strain>
    </source>
</reference>
<keyword evidence="3" id="KW-1185">Reference proteome</keyword>
<proteinExistence type="predicted"/>
<name>A0A2P8DNX6_9ACTN</name>
<dbReference type="Proteomes" id="UP000240542">
    <property type="component" value="Unassembled WGS sequence"/>
</dbReference>
<sequence length="188" mass="20122">MSGAARPRLAPLPPRALALLRAEQAPPRLVAHLRLVHDVAARLLGWVGRHHPGVPVDAEAVLFGAAVHDIGKTVHPGELSGPGHAHEEAGEALLLARGVPPGLARFCRTHARFAEPDRTLEDLLVSLSDKAWKARRCADLEDRVCARLAAAGTAPLWQVWSGLDEELDAVGAGAEERLAYQARHPLHG</sequence>
<dbReference type="OrthoDB" id="338520at2"/>
<dbReference type="RefSeq" id="WP_106582254.1">
    <property type="nucleotide sequence ID" value="NZ_PYGA01000004.1"/>
</dbReference>
<organism evidence="2 3">
    <name type="scientific">Murinocardiopsis flavida</name>
    <dbReference type="NCBI Taxonomy" id="645275"/>
    <lineage>
        <taxon>Bacteria</taxon>
        <taxon>Bacillati</taxon>
        <taxon>Actinomycetota</taxon>
        <taxon>Actinomycetes</taxon>
        <taxon>Streptosporangiales</taxon>
        <taxon>Nocardiopsidaceae</taxon>
        <taxon>Murinocardiopsis</taxon>
    </lineage>
</organism>
<dbReference type="Pfam" id="PF01966">
    <property type="entry name" value="HD"/>
    <property type="match status" value="1"/>
</dbReference>
<dbReference type="Gene3D" id="1.10.3210.10">
    <property type="entry name" value="Hypothetical protein af1432"/>
    <property type="match status" value="1"/>
</dbReference>
<comment type="caution">
    <text evidence="2">The sequence shown here is derived from an EMBL/GenBank/DDBJ whole genome shotgun (WGS) entry which is preliminary data.</text>
</comment>